<dbReference type="Proteomes" id="UP000076004">
    <property type="component" value="Unassembled WGS sequence"/>
</dbReference>
<feature type="signal peptide" evidence="2">
    <location>
        <begin position="1"/>
        <end position="24"/>
    </location>
</feature>
<evidence type="ECO:0000313" key="4">
    <source>
        <dbReference type="EMBL" id="KYN97136.1"/>
    </source>
</evidence>
<dbReference type="VEuPathDB" id="PlasmoDB:PGSY75_1334700"/>
<proteinExistence type="predicted"/>
<dbReference type="AlphaFoldDB" id="A0A151LE38"/>
<feature type="domain" description="Merozoite surface protein C-terminal" evidence="3">
    <location>
        <begin position="81"/>
        <end position="195"/>
    </location>
</feature>
<sequence>MKGTRHITVFIFCAFLLLLDYATTSQSVNYDNEKKQINNLKERLENVSSDVPEDLKNHLKDTLNLYNNSLDETQNSLLGQPNVSTSTQGSENNTLDVSSNNNLTNPNVTTELNQQECQSIKKIIKDLLNASTNGEDINTPFSTVFKSALDNDELRTSITKLTEALCGHTTNSHNNLRGASQNDSDYLHSVFDKALTHLDSLQ</sequence>
<dbReference type="InterPro" id="IPR024781">
    <property type="entry name" value="MSP_C"/>
</dbReference>
<feature type="region of interest" description="Disordered" evidence="1">
    <location>
        <begin position="74"/>
        <end position="107"/>
    </location>
</feature>
<accession>A0A151LE38</accession>
<comment type="caution">
    <text evidence="4">The sequence shown here is derived from an EMBL/GenBank/DDBJ whole genome shotgun (WGS) entry which is preliminary data.</text>
</comment>
<reference evidence="4 5" key="1">
    <citation type="journal article" date="2016" name="Nat. Commun.">
        <title>Genomes of cryptic chimpanzee Plasmodium species reveal key evolutionary events leading to human malaria.</title>
        <authorList>
            <person name="Sundararaman S.A."/>
            <person name="Plenderleith L.J."/>
            <person name="Liu W."/>
            <person name="Loy D.E."/>
            <person name="Learn G.H."/>
            <person name="Li Y."/>
            <person name="Shaw K.S."/>
            <person name="Ayouba A."/>
            <person name="Peeters M."/>
            <person name="Speede S."/>
            <person name="Shaw G.M."/>
            <person name="Bushman F.D."/>
            <person name="Brisson D."/>
            <person name="Rayner J.C."/>
            <person name="Sharp P.M."/>
            <person name="Hahn B.H."/>
        </authorList>
    </citation>
    <scope>NUCLEOTIDE SEQUENCE [LARGE SCALE GENOMIC DNA]</scope>
    <source>
        <strain evidence="4 5">SY75</strain>
    </source>
</reference>
<name>A0A151LE38_9APIC</name>
<dbReference type="EMBL" id="LVLB01000014">
    <property type="protein sequence ID" value="KYN97136.1"/>
    <property type="molecule type" value="Genomic_DNA"/>
</dbReference>
<dbReference type="GeneID" id="29777987"/>
<evidence type="ECO:0000256" key="2">
    <source>
        <dbReference type="SAM" id="SignalP"/>
    </source>
</evidence>
<evidence type="ECO:0000259" key="3">
    <source>
        <dbReference type="Pfam" id="PF12948"/>
    </source>
</evidence>
<dbReference type="Pfam" id="PF12948">
    <property type="entry name" value="MSP7_C"/>
    <property type="match status" value="1"/>
</dbReference>
<feature type="chain" id="PRO_5007584118" evidence="2">
    <location>
        <begin position="25"/>
        <end position="202"/>
    </location>
</feature>
<organism evidence="4 5">
    <name type="scientific">Plasmodium gaboni</name>
    <dbReference type="NCBI Taxonomy" id="647221"/>
    <lineage>
        <taxon>Eukaryota</taxon>
        <taxon>Sar</taxon>
        <taxon>Alveolata</taxon>
        <taxon>Apicomplexa</taxon>
        <taxon>Aconoidasida</taxon>
        <taxon>Haemosporida</taxon>
        <taxon>Plasmodiidae</taxon>
        <taxon>Plasmodium</taxon>
        <taxon>Plasmodium (Laverania)</taxon>
    </lineage>
</organism>
<gene>
    <name evidence="4" type="ORF">PGSY75_1334700</name>
</gene>
<evidence type="ECO:0000313" key="5">
    <source>
        <dbReference type="Proteomes" id="UP000076004"/>
    </source>
</evidence>
<protein>
    <submittedName>
        <fullName evidence="4">MSP7-like protein</fullName>
    </submittedName>
</protein>
<dbReference type="RefSeq" id="XP_018640141.1">
    <property type="nucleotide sequence ID" value="XM_018787399.1"/>
</dbReference>
<keyword evidence="2" id="KW-0732">Signal</keyword>
<evidence type="ECO:0000256" key="1">
    <source>
        <dbReference type="SAM" id="MobiDB-lite"/>
    </source>
</evidence>
<dbReference type="KEGG" id="pgab:PGSY75_1334700"/>
<dbReference type="VEuPathDB" id="PlasmoDB:PGABG01_1332800"/>